<name>A0A9Q1FP26_SYNKA</name>
<protein>
    <submittedName>
        <fullName evidence="1">Uncharacterized protein</fullName>
    </submittedName>
</protein>
<organism evidence="1 2">
    <name type="scientific">Synaphobranchus kaupii</name>
    <name type="common">Kaup's arrowtooth eel</name>
    <dbReference type="NCBI Taxonomy" id="118154"/>
    <lineage>
        <taxon>Eukaryota</taxon>
        <taxon>Metazoa</taxon>
        <taxon>Chordata</taxon>
        <taxon>Craniata</taxon>
        <taxon>Vertebrata</taxon>
        <taxon>Euteleostomi</taxon>
        <taxon>Actinopterygii</taxon>
        <taxon>Neopterygii</taxon>
        <taxon>Teleostei</taxon>
        <taxon>Anguilliformes</taxon>
        <taxon>Synaphobranchidae</taxon>
        <taxon>Synaphobranchus</taxon>
    </lineage>
</organism>
<reference evidence="1" key="1">
    <citation type="journal article" date="2023" name="Science">
        <title>Genome structures resolve the early diversification of teleost fishes.</title>
        <authorList>
            <person name="Parey E."/>
            <person name="Louis A."/>
            <person name="Montfort J."/>
            <person name="Bouchez O."/>
            <person name="Roques C."/>
            <person name="Iampietro C."/>
            <person name="Lluch J."/>
            <person name="Castinel A."/>
            <person name="Donnadieu C."/>
            <person name="Desvignes T."/>
            <person name="Floi Bucao C."/>
            <person name="Jouanno E."/>
            <person name="Wen M."/>
            <person name="Mejri S."/>
            <person name="Dirks R."/>
            <person name="Jansen H."/>
            <person name="Henkel C."/>
            <person name="Chen W.J."/>
            <person name="Zahm M."/>
            <person name="Cabau C."/>
            <person name="Klopp C."/>
            <person name="Thompson A.W."/>
            <person name="Robinson-Rechavi M."/>
            <person name="Braasch I."/>
            <person name="Lecointre G."/>
            <person name="Bobe J."/>
            <person name="Postlethwait J.H."/>
            <person name="Berthelot C."/>
            <person name="Roest Crollius H."/>
            <person name="Guiguen Y."/>
        </authorList>
    </citation>
    <scope>NUCLEOTIDE SEQUENCE</scope>
    <source>
        <strain evidence="1">WJC10195</strain>
    </source>
</reference>
<dbReference type="EMBL" id="JAINUF010000004">
    <property type="protein sequence ID" value="KAJ8363102.1"/>
    <property type="molecule type" value="Genomic_DNA"/>
</dbReference>
<sequence length="80" mass="8466">MPAIVQTLLGTSSVISGSVLTEPGPRLWRSPRHSVLRLVKAPFPVQRGGVGSNGCFRSRCLTEEIHENRSGSAAVDGPAL</sequence>
<accession>A0A9Q1FP26</accession>
<proteinExistence type="predicted"/>
<dbReference type="Proteomes" id="UP001152622">
    <property type="component" value="Chromosome 4"/>
</dbReference>
<gene>
    <name evidence="1" type="ORF">SKAU_G00119330</name>
</gene>
<evidence type="ECO:0000313" key="2">
    <source>
        <dbReference type="Proteomes" id="UP001152622"/>
    </source>
</evidence>
<dbReference type="AlphaFoldDB" id="A0A9Q1FP26"/>
<keyword evidence="2" id="KW-1185">Reference proteome</keyword>
<comment type="caution">
    <text evidence="1">The sequence shown here is derived from an EMBL/GenBank/DDBJ whole genome shotgun (WGS) entry which is preliminary data.</text>
</comment>
<evidence type="ECO:0000313" key="1">
    <source>
        <dbReference type="EMBL" id="KAJ8363102.1"/>
    </source>
</evidence>